<evidence type="ECO:0000313" key="1">
    <source>
        <dbReference type="EMBL" id="KKK91534.1"/>
    </source>
</evidence>
<feature type="non-terminal residue" evidence="1">
    <location>
        <position position="1"/>
    </location>
</feature>
<dbReference type="AlphaFoldDB" id="A0A0F9BLM1"/>
<accession>A0A0F9BLM1</accession>
<protein>
    <submittedName>
        <fullName evidence="1">Uncharacterized protein</fullName>
    </submittedName>
</protein>
<dbReference type="SUPFAM" id="SSF82171">
    <property type="entry name" value="DPP6 N-terminal domain-like"/>
    <property type="match status" value="1"/>
</dbReference>
<organism evidence="1">
    <name type="scientific">marine sediment metagenome</name>
    <dbReference type="NCBI Taxonomy" id="412755"/>
    <lineage>
        <taxon>unclassified sequences</taxon>
        <taxon>metagenomes</taxon>
        <taxon>ecological metagenomes</taxon>
    </lineage>
</organism>
<proteinExistence type="predicted"/>
<sequence>ENLVPDDLNYSSDIFVHDLTTGETKRVSVAFDSTEGNGTSYALSISGNGKYVAFESEATNLVPDDFNNRIDIFVAPFRMEQ</sequence>
<name>A0A0F9BLM1_9ZZZZ</name>
<reference evidence="1" key="1">
    <citation type="journal article" date="2015" name="Nature">
        <title>Complex archaea that bridge the gap between prokaryotes and eukaryotes.</title>
        <authorList>
            <person name="Spang A."/>
            <person name="Saw J.H."/>
            <person name="Jorgensen S.L."/>
            <person name="Zaremba-Niedzwiedzka K."/>
            <person name="Martijn J."/>
            <person name="Lind A.E."/>
            <person name="van Eijk R."/>
            <person name="Schleper C."/>
            <person name="Guy L."/>
            <person name="Ettema T.J."/>
        </authorList>
    </citation>
    <scope>NUCLEOTIDE SEQUENCE</scope>
</reference>
<comment type="caution">
    <text evidence="1">The sequence shown here is derived from an EMBL/GenBank/DDBJ whole genome shotgun (WGS) entry which is preliminary data.</text>
</comment>
<dbReference type="EMBL" id="LAZR01048608">
    <property type="protein sequence ID" value="KKK91534.1"/>
    <property type="molecule type" value="Genomic_DNA"/>
</dbReference>
<gene>
    <name evidence="1" type="ORF">LCGC14_2711980</name>
</gene>